<sequence>MATVHPNLTKLQWLIGTFKGKGNGIYPTIKPFTYQETIEFTSNGKPFLFYVQKTLGENGLPLHAESGYLRCPPNGIPELIISQPTGIADIYSGEITDNNTTLTFKLKSIQRTDSAKAPHTTDLLRIFKFDNSTNTLTCLLDMATETTPQLTRHLESHLVKQ</sequence>
<evidence type="ECO:0000313" key="3">
    <source>
        <dbReference type="EMBL" id="KYQ91022.1"/>
    </source>
</evidence>
<dbReference type="InterPro" id="IPR012674">
    <property type="entry name" value="Calycin"/>
</dbReference>
<comment type="caution">
    <text evidence="3">The sequence shown here is derived from an EMBL/GenBank/DDBJ whole genome shotgun (WGS) entry which is preliminary data.</text>
</comment>
<evidence type="ECO:0000256" key="1">
    <source>
        <dbReference type="ARBA" id="ARBA00036993"/>
    </source>
</evidence>
<dbReference type="Pfam" id="PF08768">
    <property type="entry name" value="THAP4_heme-bd"/>
    <property type="match status" value="1"/>
</dbReference>
<gene>
    <name evidence="3" type="ORF">DLAC_07921</name>
</gene>
<dbReference type="Gene3D" id="2.40.128.20">
    <property type="match status" value="1"/>
</dbReference>
<dbReference type="InterPro" id="IPR014878">
    <property type="entry name" value="THAP4-like_heme-bd"/>
</dbReference>
<name>A0A151ZAP3_TIELA</name>
<dbReference type="PANTHER" id="PTHR15854">
    <property type="entry name" value="THAP4 PROTEIN"/>
    <property type="match status" value="1"/>
</dbReference>
<keyword evidence="4" id="KW-1185">Reference proteome</keyword>
<dbReference type="EMBL" id="LODT01000035">
    <property type="protein sequence ID" value="KYQ91022.1"/>
    <property type="molecule type" value="Genomic_DNA"/>
</dbReference>
<dbReference type="PANTHER" id="PTHR15854:SF4">
    <property type="entry name" value="PEROXYNITRITE ISOMERASE THAP4"/>
    <property type="match status" value="1"/>
</dbReference>
<feature type="domain" description="THAP4-like heme-binding" evidence="2">
    <location>
        <begin position="7"/>
        <end position="160"/>
    </location>
</feature>
<evidence type="ECO:0000313" key="4">
    <source>
        <dbReference type="Proteomes" id="UP000076078"/>
    </source>
</evidence>
<dbReference type="InParanoid" id="A0A151ZAP3"/>
<organism evidence="3 4">
    <name type="scientific">Tieghemostelium lacteum</name>
    <name type="common">Slime mold</name>
    <name type="synonym">Dictyostelium lacteum</name>
    <dbReference type="NCBI Taxonomy" id="361077"/>
    <lineage>
        <taxon>Eukaryota</taxon>
        <taxon>Amoebozoa</taxon>
        <taxon>Evosea</taxon>
        <taxon>Eumycetozoa</taxon>
        <taxon>Dictyostelia</taxon>
        <taxon>Dictyosteliales</taxon>
        <taxon>Raperosteliaceae</taxon>
        <taxon>Tieghemostelium</taxon>
    </lineage>
</organism>
<dbReference type="Proteomes" id="UP000076078">
    <property type="component" value="Unassembled WGS sequence"/>
</dbReference>
<dbReference type="OMA" id="YPYEESH"/>
<protein>
    <submittedName>
        <fullName evidence="3">DUF1794 family protein</fullName>
    </submittedName>
</protein>
<dbReference type="InterPro" id="IPR045165">
    <property type="entry name" value="Nitrobindin"/>
</dbReference>
<dbReference type="CDD" id="cd07828">
    <property type="entry name" value="lipocalin_heme-bd-THAP4-like"/>
    <property type="match status" value="1"/>
</dbReference>
<evidence type="ECO:0000259" key="2">
    <source>
        <dbReference type="Pfam" id="PF08768"/>
    </source>
</evidence>
<accession>A0A151ZAP3</accession>
<dbReference type="SUPFAM" id="SSF50814">
    <property type="entry name" value="Lipocalins"/>
    <property type="match status" value="1"/>
</dbReference>
<comment type="catalytic activity">
    <reaction evidence="1">
        <text>peroxynitrite = nitrate</text>
        <dbReference type="Rhea" id="RHEA:63116"/>
        <dbReference type="ChEBI" id="CHEBI:17632"/>
        <dbReference type="ChEBI" id="CHEBI:25941"/>
    </reaction>
    <physiologicalReaction direction="left-to-right" evidence="1">
        <dbReference type="Rhea" id="RHEA:63117"/>
    </physiologicalReaction>
</comment>
<dbReference type="OrthoDB" id="58529at2759"/>
<proteinExistence type="predicted"/>
<dbReference type="AlphaFoldDB" id="A0A151ZAP3"/>
<reference evidence="3 4" key="1">
    <citation type="submission" date="2015-12" db="EMBL/GenBank/DDBJ databases">
        <title>Dictyostelia acquired genes for synthesis and detection of signals that induce cell-type specialization by lateral gene transfer from prokaryotes.</title>
        <authorList>
            <person name="Gloeckner G."/>
            <person name="Schaap P."/>
        </authorList>
    </citation>
    <scope>NUCLEOTIDE SEQUENCE [LARGE SCALE GENOMIC DNA]</scope>
    <source>
        <strain evidence="3 4">TK</strain>
    </source>
</reference>